<evidence type="ECO:0000256" key="1">
    <source>
        <dbReference type="ARBA" id="ARBA00012528"/>
    </source>
</evidence>
<dbReference type="SMART" id="SM00267">
    <property type="entry name" value="GGDEF"/>
    <property type="match status" value="1"/>
</dbReference>
<dbReference type="PANTHER" id="PTHR45138">
    <property type="entry name" value="REGULATORY COMPONENTS OF SENSORY TRANSDUCTION SYSTEM"/>
    <property type="match status" value="1"/>
</dbReference>
<dbReference type="GO" id="GO:0052621">
    <property type="term" value="F:diguanylate cyclase activity"/>
    <property type="evidence" value="ECO:0007669"/>
    <property type="project" value="UniProtKB-EC"/>
</dbReference>
<dbReference type="SUPFAM" id="SSF55073">
    <property type="entry name" value="Nucleotide cyclase"/>
    <property type="match status" value="1"/>
</dbReference>
<dbReference type="GO" id="GO:0043709">
    <property type="term" value="P:cell adhesion involved in single-species biofilm formation"/>
    <property type="evidence" value="ECO:0007669"/>
    <property type="project" value="TreeGrafter"/>
</dbReference>
<dbReference type="InterPro" id="IPR043128">
    <property type="entry name" value="Rev_trsase/Diguanyl_cyclase"/>
</dbReference>
<evidence type="ECO:0000313" key="4">
    <source>
        <dbReference type="EMBL" id="OYQ26067.1"/>
    </source>
</evidence>
<evidence type="ECO:0000313" key="5">
    <source>
        <dbReference type="Proteomes" id="UP000216991"/>
    </source>
</evidence>
<comment type="caution">
    <text evidence="4">The sequence shown here is derived from an EMBL/GenBank/DDBJ whole genome shotgun (WGS) entry which is preliminary data.</text>
</comment>
<dbReference type="OrthoDB" id="9812260at2"/>
<sequence>MQYQPGPYQAAAEVPAPADVAPAAAAPPGAGLGWFDKVRAMLVRTGLPPEPPVYDVLWRYVRDDDHDLSLAIDKAIAGDGLTISTLMTLRETHLGQLSEAQVNQLIAEAQGQAEALGWRIEGGQTDLADYGRAIAVGGEKLAGPIDAAGLAALLEQLGAATATMQAAIAKLMTELEQAATESRALADRLTQAERAAVTDALTGVMNRRGLMTMLEKAQEAAIAAGVPLALAVVDIDHFKRFNDRFGHAMGDDVLCFVARHLADRLGRDGGFVGRLGGEEFVGVMPGVGLQAAAGRIDRVRAELAGQVLRSAVDGGSMGRISFSAGVAEHRGDQSGDELIARADSALYTAKRLGRDRVVPDRS</sequence>
<evidence type="ECO:0000256" key="2">
    <source>
        <dbReference type="SAM" id="Coils"/>
    </source>
</evidence>
<dbReference type="InterPro" id="IPR050469">
    <property type="entry name" value="Diguanylate_Cyclase"/>
</dbReference>
<dbReference type="Pfam" id="PF00990">
    <property type="entry name" value="GGDEF"/>
    <property type="match status" value="1"/>
</dbReference>
<dbReference type="InterPro" id="IPR029787">
    <property type="entry name" value="Nucleotide_cyclase"/>
</dbReference>
<name>A0A255YA06_9SPHN</name>
<keyword evidence="2" id="KW-0175">Coiled coil</keyword>
<dbReference type="AlphaFoldDB" id="A0A255YA06"/>
<dbReference type="PANTHER" id="PTHR45138:SF24">
    <property type="entry name" value="DIGUANYLATE CYCLASE DGCC-RELATED"/>
    <property type="match status" value="1"/>
</dbReference>
<dbReference type="CDD" id="cd01949">
    <property type="entry name" value="GGDEF"/>
    <property type="match status" value="1"/>
</dbReference>
<feature type="coiled-coil region" evidence="2">
    <location>
        <begin position="168"/>
        <end position="195"/>
    </location>
</feature>
<reference evidence="4 5" key="1">
    <citation type="submission" date="2017-07" db="EMBL/GenBank/DDBJ databases">
        <title>Sandarakinorhabdus cyanobacteriorum sp. nov., a novel bacterium isolated from cyanobacterial aggregates in a eutrophic lake.</title>
        <authorList>
            <person name="Cai H."/>
        </authorList>
    </citation>
    <scope>NUCLEOTIDE SEQUENCE [LARGE SCALE GENOMIC DNA]</scope>
    <source>
        <strain evidence="4 5">TH057</strain>
    </source>
</reference>
<feature type="domain" description="GGDEF" evidence="3">
    <location>
        <begin position="226"/>
        <end position="362"/>
    </location>
</feature>
<accession>A0A255YA06</accession>
<dbReference type="EMBL" id="NOXT01000120">
    <property type="protein sequence ID" value="OYQ26067.1"/>
    <property type="molecule type" value="Genomic_DNA"/>
</dbReference>
<dbReference type="GO" id="GO:1902201">
    <property type="term" value="P:negative regulation of bacterial-type flagellum-dependent cell motility"/>
    <property type="evidence" value="ECO:0007669"/>
    <property type="project" value="TreeGrafter"/>
</dbReference>
<dbReference type="InterPro" id="IPR000160">
    <property type="entry name" value="GGDEF_dom"/>
</dbReference>
<organism evidence="4 5">
    <name type="scientific">Sandarakinorhabdus cyanobacteriorum</name>
    <dbReference type="NCBI Taxonomy" id="1981098"/>
    <lineage>
        <taxon>Bacteria</taxon>
        <taxon>Pseudomonadati</taxon>
        <taxon>Pseudomonadota</taxon>
        <taxon>Alphaproteobacteria</taxon>
        <taxon>Sphingomonadales</taxon>
        <taxon>Sphingosinicellaceae</taxon>
        <taxon>Sandarakinorhabdus</taxon>
    </lineage>
</organism>
<dbReference type="EC" id="2.7.7.65" evidence="1"/>
<dbReference type="GO" id="GO:0005886">
    <property type="term" value="C:plasma membrane"/>
    <property type="evidence" value="ECO:0007669"/>
    <property type="project" value="TreeGrafter"/>
</dbReference>
<evidence type="ECO:0000259" key="3">
    <source>
        <dbReference type="PROSITE" id="PS50887"/>
    </source>
</evidence>
<dbReference type="FunFam" id="3.30.70.270:FF:000001">
    <property type="entry name" value="Diguanylate cyclase domain protein"/>
    <property type="match status" value="1"/>
</dbReference>
<dbReference type="RefSeq" id="WP_094474570.1">
    <property type="nucleotide sequence ID" value="NZ_NOXT01000120.1"/>
</dbReference>
<dbReference type="NCBIfam" id="TIGR00254">
    <property type="entry name" value="GGDEF"/>
    <property type="match status" value="1"/>
</dbReference>
<keyword evidence="5" id="KW-1185">Reference proteome</keyword>
<gene>
    <name evidence="4" type="ORF">CHU93_12830</name>
</gene>
<dbReference type="PROSITE" id="PS50887">
    <property type="entry name" value="GGDEF"/>
    <property type="match status" value="1"/>
</dbReference>
<dbReference type="Proteomes" id="UP000216991">
    <property type="component" value="Unassembled WGS sequence"/>
</dbReference>
<protein>
    <recommendedName>
        <fullName evidence="1">diguanylate cyclase</fullName>
        <ecNumber evidence="1">2.7.7.65</ecNumber>
    </recommendedName>
</protein>
<proteinExistence type="predicted"/>
<dbReference type="Gene3D" id="3.30.70.270">
    <property type="match status" value="1"/>
</dbReference>